<keyword evidence="10 14" id="KW-1133">Transmembrane helix</keyword>
<dbReference type="InterPro" id="IPR017871">
    <property type="entry name" value="ABC_transporter-like_CS"/>
</dbReference>
<dbReference type="InterPro" id="IPR013525">
    <property type="entry name" value="ABC2_TM"/>
</dbReference>
<dbReference type="PROSITE" id="PS50893">
    <property type="entry name" value="ABC_TRANSPORTER_2"/>
    <property type="match status" value="1"/>
</dbReference>
<feature type="region of interest" description="Disordered" evidence="13">
    <location>
        <begin position="1415"/>
        <end position="1442"/>
    </location>
</feature>
<keyword evidence="4 14" id="KW-0812">Transmembrane</keyword>
<evidence type="ECO:0000256" key="2">
    <source>
        <dbReference type="ARBA" id="ARBA00005814"/>
    </source>
</evidence>
<feature type="domain" description="ABC transporter" evidence="15">
    <location>
        <begin position="52"/>
        <end position="295"/>
    </location>
</feature>
<dbReference type="InterPro" id="IPR052215">
    <property type="entry name" value="Plant_ABCG"/>
</dbReference>
<dbReference type="Proteomes" id="UP001396334">
    <property type="component" value="Unassembled WGS sequence"/>
</dbReference>
<dbReference type="PROSITE" id="PS00211">
    <property type="entry name" value="ABC_TRANSPORTER_1"/>
    <property type="match status" value="1"/>
</dbReference>
<evidence type="ECO:0000256" key="1">
    <source>
        <dbReference type="ARBA" id="ARBA00004141"/>
    </source>
</evidence>
<dbReference type="Pfam" id="PF00005">
    <property type="entry name" value="ABC_tran"/>
    <property type="match status" value="1"/>
</dbReference>
<dbReference type="PANTHER" id="PTHR48042:SF11">
    <property type="entry name" value="ABC TRANSPORTER G FAMILY MEMBER 11"/>
    <property type="match status" value="1"/>
</dbReference>
<feature type="region of interest" description="Disordered" evidence="13">
    <location>
        <begin position="841"/>
        <end position="877"/>
    </location>
</feature>
<evidence type="ECO:0000256" key="7">
    <source>
        <dbReference type="ARBA" id="ARBA00022771"/>
    </source>
</evidence>
<feature type="transmembrane region" description="Helical" evidence="14">
    <location>
        <begin position="437"/>
        <end position="458"/>
    </location>
</feature>
<name>A0ABR2U6J1_9ROSI</name>
<dbReference type="Pfam" id="PF03101">
    <property type="entry name" value="FAR1"/>
    <property type="match status" value="1"/>
</dbReference>
<evidence type="ECO:0000256" key="11">
    <source>
        <dbReference type="ARBA" id="ARBA00023136"/>
    </source>
</evidence>
<feature type="compositionally biased region" description="Basic residues" evidence="13">
    <location>
        <begin position="1426"/>
        <end position="1437"/>
    </location>
</feature>
<evidence type="ECO:0000256" key="3">
    <source>
        <dbReference type="ARBA" id="ARBA00022448"/>
    </source>
</evidence>
<evidence type="ECO:0000256" key="6">
    <source>
        <dbReference type="ARBA" id="ARBA00022741"/>
    </source>
</evidence>
<feature type="transmembrane region" description="Helical" evidence="14">
    <location>
        <begin position="630"/>
        <end position="651"/>
    </location>
</feature>
<dbReference type="CDD" id="cd03213">
    <property type="entry name" value="ABCG_EPDR"/>
    <property type="match status" value="1"/>
</dbReference>
<dbReference type="InterPro" id="IPR018289">
    <property type="entry name" value="MULE_transposase_dom"/>
</dbReference>
<comment type="similarity">
    <text evidence="2">Belongs to the ABC transporter superfamily. ABCG family. Eye pigment precursor importer (TC 3.A.1.204) subfamily.</text>
</comment>
<organism evidence="17 18">
    <name type="scientific">Hibiscus sabdariffa</name>
    <name type="common">roselle</name>
    <dbReference type="NCBI Taxonomy" id="183260"/>
    <lineage>
        <taxon>Eukaryota</taxon>
        <taxon>Viridiplantae</taxon>
        <taxon>Streptophyta</taxon>
        <taxon>Embryophyta</taxon>
        <taxon>Tracheophyta</taxon>
        <taxon>Spermatophyta</taxon>
        <taxon>Magnoliopsida</taxon>
        <taxon>eudicotyledons</taxon>
        <taxon>Gunneridae</taxon>
        <taxon>Pentapetalae</taxon>
        <taxon>rosids</taxon>
        <taxon>malvids</taxon>
        <taxon>Malvales</taxon>
        <taxon>Malvaceae</taxon>
        <taxon>Malvoideae</taxon>
        <taxon>Hibiscus</taxon>
    </lineage>
</organism>
<keyword evidence="9" id="KW-0067">ATP-binding</keyword>
<evidence type="ECO:0000256" key="12">
    <source>
        <dbReference type="PROSITE-ProRule" id="PRU00325"/>
    </source>
</evidence>
<protein>
    <submittedName>
        <fullName evidence="17">Uncharacterized protein</fullName>
    </submittedName>
</protein>
<evidence type="ECO:0000259" key="16">
    <source>
        <dbReference type="PROSITE" id="PS50966"/>
    </source>
</evidence>
<dbReference type="InterPro" id="IPR003439">
    <property type="entry name" value="ABC_transporter-like_ATP-bd"/>
</dbReference>
<keyword evidence="6" id="KW-0547">Nucleotide-binding</keyword>
<accession>A0ABR2U6J1</accession>
<keyword evidence="3" id="KW-0813">Transport</keyword>
<feature type="transmembrane region" description="Helical" evidence="14">
    <location>
        <begin position="542"/>
        <end position="565"/>
    </location>
</feature>
<reference evidence="17 18" key="1">
    <citation type="journal article" date="2024" name="G3 (Bethesda)">
        <title>Genome assembly of Hibiscus sabdariffa L. provides insights into metabolisms of medicinal natural products.</title>
        <authorList>
            <person name="Kim T."/>
        </authorList>
    </citation>
    <scope>NUCLEOTIDE SEQUENCE [LARGE SCALE GENOMIC DNA]</scope>
    <source>
        <strain evidence="17">TK-2024</strain>
        <tissue evidence="17">Old leaves</tissue>
    </source>
</reference>
<feature type="transmembrane region" description="Helical" evidence="14">
    <location>
        <begin position="478"/>
        <end position="505"/>
    </location>
</feature>
<dbReference type="Pfam" id="PF04434">
    <property type="entry name" value="SWIM"/>
    <property type="match status" value="1"/>
</dbReference>
<dbReference type="InterPro" id="IPR003593">
    <property type="entry name" value="AAA+_ATPase"/>
</dbReference>
<evidence type="ECO:0000256" key="8">
    <source>
        <dbReference type="ARBA" id="ARBA00022833"/>
    </source>
</evidence>
<keyword evidence="7 12" id="KW-0863">Zinc-finger</keyword>
<evidence type="ECO:0000256" key="13">
    <source>
        <dbReference type="SAM" id="MobiDB-lite"/>
    </source>
</evidence>
<dbReference type="InterPro" id="IPR007527">
    <property type="entry name" value="Znf_SWIM"/>
</dbReference>
<proteinExistence type="inferred from homology"/>
<dbReference type="PANTHER" id="PTHR48042">
    <property type="entry name" value="ABC TRANSPORTER G FAMILY MEMBER 11"/>
    <property type="match status" value="1"/>
</dbReference>
<dbReference type="InterPro" id="IPR004330">
    <property type="entry name" value="FAR1_DNA_bnd_dom"/>
</dbReference>
<dbReference type="PROSITE" id="PS50966">
    <property type="entry name" value="ZF_SWIM"/>
    <property type="match status" value="1"/>
</dbReference>
<dbReference type="InterPro" id="IPR027417">
    <property type="entry name" value="P-loop_NTPase"/>
</dbReference>
<keyword evidence="11 14" id="KW-0472">Membrane</keyword>
<evidence type="ECO:0000259" key="15">
    <source>
        <dbReference type="PROSITE" id="PS50893"/>
    </source>
</evidence>
<keyword evidence="5" id="KW-0479">Metal-binding</keyword>
<evidence type="ECO:0000313" key="17">
    <source>
        <dbReference type="EMBL" id="KAK9045358.1"/>
    </source>
</evidence>
<dbReference type="SUPFAM" id="SSF52540">
    <property type="entry name" value="P-loop containing nucleoside triphosphate hydrolases"/>
    <property type="match status" value="1"/>
</dbReference>
<evidence type="ECO:0000256" key="10">
    <source>
        <dbReference type="ARBA" id="ARBA00022989"/>
    </source>
</evidence>
<gene>
    <name evidence="17" type="ORF">V6N11_059241</name>
</gene>
<comment type="caution">
    <text evidence="17">The sequence shown here is derived from an EMBL/GenBank/DDBJ whole genome shotgun (WGS) entry which is preliminary data.</text>
</comment>
<evidence type="ECO:0000256" key="5">
    <source>
        <dbReference type="ARBA" id="ARBA00022723"/>
    </source>
</evidence>
<keyword evidence="8" id="KW-0862">Zinc</keyword>
<evidence type="ECO:0000256" key="4">
    <source>
        <dbReference type="ARBA" id="ARBA00022692"/>
    </source>
</evidence>
<dbReference type="SMART" id="SM00382">
    <property type="entry name" value="AAA"/>
    <property type="match status" value="1"/>
</dbReference>
<dbReference type="Pfam" id="PF10551">
    <property type="entry name" value="MULE"/>
    <property type="match status" value="1"/>
</dbReference>
<dbReference type="Pfam" id="PF01061">
    <property type="entry name" value="ABC2_membrane"/>
    <property type="match status" value="1"/>
</dbReference>
<dbReference type="InterPro" id="IPR006564">
    <property type="entry name" value="Znf_PMZ"/>
</dbReference>
<comment type="subcellular location">
    <subcellularLocation>
        <location evidence="1">Membrane</location>
        <topology evidence="1">Multi-pass membrane protein</topology>
    </subcellularLocation>
</comment>
<evidence type="ECO:0000256" key="9">
    <source>
        <dbReference type="ARBA" id="ARBA00022840"/>
    </source>
</evidence>
<dbReference type="SMART" id="SM00575">
    <property type="entry name" value="ZnF_PMZ"/>
    <property type="match status" value="1"/>
</dbReference>
<dbReference type="Gene3D" id="3.40.50.300">
    <property type="entry name" value="P-loop containing nucleotide triphosphate hydrolases"/>
    <property type="match status" value="1"/>
</dbReference>
<feature type="domain" description="SWIM-type" evidence="16">
    <location>
        <begin position="1282"/>
        <end position="1318"/>
    </location>
</feature>
<feature type="transmembrane region" description="Helical" evidence="14">
    <location>
        <begin position="514"/>
        <end position="536"/>
    </location>
</feature>
<evidence type="ECO:0000256" key="14">
    <source>
        <dbReference type="SAM" id="Phobius"/>
    </source>
</evidence>
<feature type="transmembrane region" description="Helical" evidence="14">
    <location>
        <begin position="404"/>
        <end position="425"/>
    </location>
</feature>
<evidence type="ECO:0000313" key="18">
    <source>
        <dbReference type="Proteomes" id="UP001396334"/>
    </source>
</evidence>
<sequence>MRDSASNSVMMEIEANKPAGNGMVVGGLSPLSETLWREKTHTEFVGDVSARLTWKDLTVMVTLSNGTTQKVLEGLTGYAEPGTLTALMGPSGSGKSTLLDALSSRLAANAFLSGTILLNGRKTKLSFGTAAYVTQDDNLIGTLTVRETISYSARLRLPDKMPWSEKRALVESTIIEMGLQDCADTVIGNWHLRGISGGEKRRVSIALEILTRPRLLFLDEPTSGLDSASAFFVTQTLRGLSRDGRTVIASVHQPSSEVFELFDQLYLLSDGKTIYFGQVSEAYEFFAQAGFPCPALRNPSDHFLRCINSDFDRVKATLKGSMKLRFEASDDPLEKITTAEAIRTLISFYRTSQQCYAAKEKVEEISKVKGTVLDSGGSQASFLMQSYTLTKRSFVNMSRDFGYYWLRLLIYVVVTICIGTIYFNVGTSYNAILARGSCASFVFGFVTFMSIGGFPSFVEDMKVFQRERLSGHYGVTAFVIGNTLSAMPFLIMITFISGTICYFMVHLHPGFEHYLFFVLCLYASVTVVESLMMAIASIVPNFLMGIIIGAGIQGIFMLVSGFFRLPNDIPKPVWRYPMSYISFHFWALQGQYQNDLRGLLFDNQSPDLPKIPGEYILENVFQINVRRSKWIDLSVILSMIVVYRLVFFLMIKISEDVTPWIRGLVARRRMQQKNASLNTTVAPDRLSQSPSLRTYAANRANGTAKKRIITLSSHAISHLHFRFSQGNSWCKEDEDANGIDNMLDGDETLHNGMVQVVGEDIPAVDGGGEMHSSAVDMMTFKEDTNLEPLSGMEFESHGEAYSFYQEYARSMGFNTAIQNSRRSKTSREFIDAKFACSRYGTKREYEKPSNRPRSRQSKQDPENATGRRSCSKTDCKASMHVKRRPDGKWVIHSFVKEHNHELLPAQAVSEQTRRMYAAMARQFAEYKNVVGLKNDAKSPFDKGRNSALEAEDVRMLLDFFTHMQNINSNFFYAVDVGDDQRLKSLFWVDSKSRHDYSYFCDAVSFDTTYVTNKYKMPLALFIGVNHHYQCIPLGCAMVSDESAATYSWLMKTWLKAMGGQSPRVLITDQDRTLKSVVAEIFPNTHHCFFLWPIIGKVSEILGHVIKQHGNFMAKFDKCIYRSWTDDEFAKRWWKILDRFELKDDEWMKSLYEDRKMWVPTYIMNVLLAGMSTVQRSESVNSFFDKYVHKKTTVQDFLRHYEAILQDRYEEEAKANSDSWSKVPTLKSPSPFEKSVAGLYTHTLFKKFQIEVVGAIACHPKQENHDSTCSIFRVQDLEKNQDFVVTLNEMKAEVSCICRSYEYKGYLCRHAMVVLQINGHSAIPSQYILKRWTKEAKSRHFMGEESEQMQSRAQRYNDLFQRAMKLIEEGSLSLESYYIALRSLEEVFGNCLSANTSNKSLAEAVASPTQGMLCIEEDNQSRSTSKTNKKKNPTKKRKGNSEQEVMTVAATDGLQQMDKLSSRSVALDGYFGAQPSVQGMVQLNLMAPRDNYYGNQQAIQGLGQLNTIATSHDGYYGTQQTMPGMGPMDFFRSPSFYIRDDPNVRVTQLHDDASRHT</sequence>
<dbReference type="EMBL" id="JBBPBN010000002">
    <property type="protein sequence ID" value="KAK9045358.1"/>
    <property type="molecule type" value="Genomic_DNA"/>
</dbReference>
<keyword evidence="18" id="KW-1185">Reference proteome</keyword>